<reference evidence="4 5" key="1">
    <citation type="submission" date="2018-07" db="EMBL/GenBank/DDBJ databases">
        <title>Leeuwenhoekiella genomics.</title>
        <authorList>
            <person name="Tahon G."/>
            <person name="Willems A."/>
        </authorList>
    </citation>
    <scope>NUCLEOTIDE SEQUENCE [LARGE SCALE GENOMIC DNA]</scope>
    <source>
        <strain evidence="4 5">LMG 1345</strain>
    </source>
</reference>
<dbReference type="RefSeq" id="WP_073099440.1">
    <property type="nucleotide sequence ID" value="NZ_JBALUR010000005.1"/>
</dbReference>
<evidence type="ECO:0000256" key="2">
    <source>
        <dbReference type="SAM" id="SignalP"/>
    </source>
</evidence>
<dbReference type="Proteomes" id="UP000290608">
    <property type="component" value="Unassembled WGS sequence"/>
</dbReference>
<sequence>MRTITNLALFLFALSSTAQEDFSKYKWRNRILVFSTGNLESETFSAQWEAFKSSHKKLEDRNIVLFVLAKGRIYDKELKAIHHYHIAPLRKKYQIPQTFNGVTLIGKDGLVKLQKQFTVEPQFIYETIDQMPMRQREMRENLDD</sequence>
<dbReference type="Pfam" id="PF13778">
    <property type="entry name" value="DUF4174"/>
    <property type="match status" value="1"/>
</dbReference>
<comment type="caution">
    <text evidence="4">The sequence shown here is derived from an EMBL/GenBank/DDBJ whole genome shotgun (WGS) entry which is preliminary data.</text>
</comment>
<evidence type="ECO:0000313" key="4">
    <source>
        <dbReference type="EMBL" id="RXG26870.1"/>
    </source>
</evidence>
<evidence type="ECO:0000256" key="1">
    <source>
        <dbReference type="ARBA" id="ARBA00022729"/>
    </source>
</evidence>
<gene>
    <name evidence="4" type="ORF">DSL99_3180</name>
</gene>
<name>A0A4Q0PIK0_9FLAO</name>
<feature type="signal peptide" evidence="2">
    <location>
        <begin position="1"/>
        <end position="18"/>
    </location>
</feature>
<evidence type="ECO:0000259" key="3">
    <source>
        <dbReference type="Pfam" id="PF13778"/>
    </source>
</evidence>
<keyword evidence="1 2" id="KW-0732">Signal</keyword>
<protein>
    <recommendedName>
        <fullName evidence="3">DUF4174 domain-containing protein</fullName>
    </recommendedName>
</protein>
<dbReference type="EMBL" id="QOVL01000018">
    <property type="protein sequence ID" value="RXG26870.1"/>
    <property type="molecule type" value="Genomic_DNA"/>
</dbReference>
<dbReference type="InterPro" id="IPR025232">
    <property type="entry name" value="DUF4174"/>
</dbReference>
<organism evidence="4 5">
    <name type="scientific">Leeuwenhoekiella marinoflava</name>
    <dbReference type="NCBI Taxonomy" id="988"/>
    <lineage>
        <taxon>Bacteria</taxon>
        <taxon>Pseudomonadati</taxon>
        <taxon>Bacteroidota</taxon>
        <taxon>Flavobacteriia</taxon>
        <taxon>Flavobacteriales</taxon>
        <taxon>Flavobacteriaceae</taxon>
        <taxon>Leeuwenhoekiella</taxon>
    </lineage>
</organism>
<accession>A0A4Q0PIK0</accession>
<feature type="domain" description="DUF4174" evidence="3">
    <location>
        <begin position="23"/>
        <end position="137"/>
    </location>
</feature>
<proteinExistence type="predicted"/>
<dbReference type="AlphaFoldDB" id="A0A4Q0PIK0"/>
<evidence type="ECO:0000313" key="5">
    <source>
        <dbReference type="Proteomes" id="UP000290608"/>
    </source>
</evidence>
<feature type="chain" id="PRO_5020318175" description="DUF4174 domain-containing protein" evidence="2">
    <location>
        <begin position="19"/>
        <end position="144"/>
    </location>
</feature>
<dbReference type="STRING" id="1122159.SAMN02745246_02383"/>